<accession>A0A4S8MCQ2</accession>
<name>A0A4S8MCQ2_DENBC</name>
<evidence type="ECO:0000313" key="1">
    <source>
        <dbReference type="EMBL" id="THU99763.1"/>
    </source>
</evidence>
<dbReference type="EMBL" id="ML179114">
    <property type="protein sequence ID" value="THU99763.1"/>
    <property type="molecule type" value="Genomic_DNA"/>
</dbReference>
<dbReference type="OrthoDB" id="3045894at2759"/>
<organism evidence="1 2">
    <name type="scientific">Dendrothele bispora (strain CBS 962.96)</name>
    <dbReference type="NCBI Taxonomy" id="1314807"/>
    <lineage>
        <taxon>Eukaryota</taxon>
        <taxon>Fungi</taxon>
        <taxon>Dikarya</taxon>
        <taxon>Basidiomycota</taxon>
        <taxon>Agaricomycotina</taxon>
        <taxon>Agaricomycetes</taxon>
        <taxon>Agaricomycetidae</taxon>
        <taxon>Agaricales</taxon>
        <taxon>Agaricales incertae sedis</taxon>
        <taxon>Dendrothele</taxon>
    </lineage>
</organism>
<sequence>MKLKKALDQGSLDNLAQATTNVGTAEKGSFDDNKSNSVKTKATISSTGTGNLKLLLQLYPELKCYKDPFECSVGVTIEQKGTNIFKKVELLDSKEWSCLVNSLKNTHKDKKTGFKNNTNSLDDKMFLYAKCLVLIPNTDLLDEGHMSEYKDPFGVLAQLGEGKDLKFNQTPEVLVMDHDKKDEVPISFHDLHLLGNTAGNYHSAVLGKKHKSLALSPSKAVQKRKSVFLSDAQSTAKRPKLT</sequence>
<dbReference type="AlphaFoldDB" id="A0A4S8MCQ2"/>
<gene>
    <name evidence="1" type="ORF">K435DRAFT_837570</name>
</gene>
<keyword evidence="2" id="KW-1185">Reference proteome</keyword>
<dbReference type="Proteomes" id="UP000297245">
    <property type="component" value="Unassembled WGS sequence"/>
</dbReference>
<protein>
    <submittedName>
        <fullName evidence="1">Uncharacterized protein</fullName>
    </submittedName>
</protein>
<evidence type="ECO:0000313" key="2">
    <source>
        <dbReference type="Proteomes" id="UP000297245"/>
    </source>
</evidence>
<reference evidence="1 2" key="1">
    <citation type="journal article" date="2019" name="Nat. Ecol. Evol.">
        <title>Megaphylogeny resolves global patterns of mushroom evolution.</title>
        <authorList>
            <person name="Varga T."/>
            <person name="Krizsan K."/>
            <person name="Foldi C."/>
            <person name="Dima B."/>
            <person name="Sanchez-Garcia M."/>
            <person name="Sanchez-Ramirez S."/>
            <person name="Szollosi G.J."/>
            <person name="Szarkandi J.G."/>
            <person name="Papp V."/>
            <person name="Albert L."/>
            <person name="Andreopoulos W."/>
            <person name="Angelini C."/>
            <person name="Antonin V."/>
            <person name="Barry K.W."/>
            <person name="Bougher N.L."/>
            <person name="Buchanan P."/>
            <person name="Buyck B."/>
            <person name="Bense V."/>
            <person name="Catcheside P."/>
            <person name="Chovatia M."/>
            <person name="Cooper J."/>
            <person name="Damon W."/>
            <person name="Desjardin D."/>
            <person name="Finy P."/>
            <person name="Geml J."/>
            <person name="Haridas S."/>
            <person name="Hughes K."/>
            <person name="Justo A."/>
            <person name="Karasinski D."/>
            <person name="Kautmanova I."/>
            <person name="Kiss B."/>
            <person name="Kocsube S."/>
            <person name="Kotiranta H."/>
            <person name="LaButti K.M."/>
            <person name="Lechner B.E."/>
            <person name="Liimatainen K."/>
            <person name="Lipzen A."/>
            <person name="Lukacs Z."/>
            <person name="Mihaltcheva S."/>
            <person name="Morgado L.N."/>
            <person name="Niskanen T."/>
            <person name="Noordeloos M.E."/>
            <person name="Ohm R.A."/>
            <person name="Ortiz-Santana B."/>
            <person name="Ovrebo C."/>
            <person name="Racz N."/>
            <person name="Riley R."/>
            <person name="Savchenko A."/>
            <person name="Shiryaev A."/>
            <person name="Soop K."/>
            <person name="Spirin V."/>
            <person name="Szebenyi C."/>
            <person name="Tomsovsky M."/>
            <person name="Tulloss R.E."/>
            <person name="Uehling J."/>
            <person name="Grigoriev I.V."/>
            <person name="Vagvolgyi C."/>
            <person name="Papp T."/>
            <person name="Martin F.M."/>
            <person name="Miettinen O."/>
            <person name="Hibbett D.S."/>
            <person name="Nagy L.G."/>
        </authorList>
    </citation>
    <scope>NUCLEOTIDE SEQUENCE [LARGE SCALE GENOMIC DNA]</scope>
    <source>
        <strain evidence="1 2">CBS 962.96</strain>
    </source>
</reference>
<proteinExistence type="predicted"/>